<name>A0A7W7FIB4_9MICO</name>
<keyword evidence="2" id="KW-1133">Transmembrane helix</keyword>
<feature type="compositionally biased region" description="Pro residues" evidence="1">
    <location>
        <begin position="187"/>
        <end position="203"/>
    </location>
</feature>
<dbReference type="Pfam" id="PF11181">
    <property type="entry name" value="YflT"/>
    <property type="match status" value="1"/>
</dbReference>
<evidence type="ECO:0000313" key="5">
    <source>
        <dbReference type="Proteomes" id="UP000573729"/>
    </source>
</evidence>
<dbReference type="EMBL" id="JACHMD010000001">
    <property type="protein sequence ID" value="MBB4666877.1"/>
    <property type="molecule type" value="Genomic_DNA"/>
</dbReference>
<dbReference type="AlphaFoldDB" id="A0A7W7FIB4"/>
<evidence type="ECO:0000313" key="4">
    <source>
        <dbReference type="EMBL" id="MBB4666877.1"/>
    </source>
</evidence>
<feature type="compositionally biased region" description="Pro residues" evidence="1">
    <location>
        <begin position="231"/>
        <end position="245"/>
    </location>
</feature>
<feature type="domain" description="General stress protein 17M-like" evidence="3">
    <location>
        <begin position="14"/>
        <end position="100"/>
    </location>
</feature>
<gene>
    <name evidence="4" type="ORF">BKA24_001586</name>
</gene>
<organism evidence="4 5">
    <name type="scientific">Microbacterium marinum</name>
    <dbReference type="NCBI Taxonomy" id="421115"/>
    <lineage>
        <taxon>Bacteria</taxon>
        <taxon>Bacillati</taxon>
        <taxon>Actinomycetota</taxon>
        <taxon>Actinomycetes</taxon>
        <taxon>Micrococcales</taxon>
        <taxon>Microbacteriaceae</taxon>
        <taxon>Microbacterium</taxon>
    </lineage>
</organism>
<reference evidence="4 5" key="1">
    <citation type="submission" date="2020-08" db="EMBL/GenBank/DDBJ databases">
        <title>Sequencing the genomes of 1000 actinobacteria strains.</title>
        <authorList>
            <person name="Klenk H.-P."/>
        </authorList>
    </citation>
    <scope>NUCLEOTIDE SEQUENCE [LARGE SCALE GENOMIC DNA]</scope>
    <source>
        <strain evidence="4 5">DSM 24947</strain>
    </source>
</reference>
<protein>
    <recommendedName>
        <fullName evidence="3">General stress protein 17M-like domain-containing protein</fullName>
    </recommendedName>
</protein>
<feature type="transmembrane region" description="Helical" evidence="2">
    <location>
        <begin position="67"/>
        <end position="85"/>
    </location>
</feature>
<accession>A0A7W7FIB4</accession>
<dbReference type="Proteomes" id="UP000573729">
    <property type="component" value="Unassembled WGS sequence"/>
</dbReference>
<keyword evidence="2" id="KW-0812">Transmembrane</keyword>
<feature type="region of interest" description="Disordered" evidence="1">
    <location>
        <begin position="149"/>
        <end position="245"/>
    </location>
</feature>
<dbReference type="RefSeq" id="WP_184216806.1">
    <property type="nucleotide sequence ID" value="NZ_JACHMD010000001.1"/>
</dbReference>
<keyword evidence="2" id="KW-0472">Membrane</keyword>
<evidence type="ECO:0000256" key="1">
    <source>
        <dbReference type="SAM" id="MobiDB-lite"/>
    </source>
</evidence>
<evidence type="ECO:0000256" key="2">
    <source>
        <dbReference type="SAM" id="Phobius"/>
    </source>
</evidence>
<dbReference type="InterPro" id="IPR025889">
    <property type="entry name" value="GSP17M-like_dom"/>
</dbReference>
<sequence>MSMLGGAPKEHGATVAEYTSYEAAQKSVSTLISSDVPAQDIAIVGRGLRSVERVTGRLGYATAARSGAINGVLLGLLFAAIFVLGSPGAALQLFVGVMLVGIALGMLMSIISYSIIRRRRDYTSVTQVIADHYDVTVLPRSFSRAKDLLGPAAAPRTPAPVDLGTPPRYGERVDPGSAAAPGERVDPAPPPVPEQPRPAPGPEEPPRYGERIAPTPASDPVPPAEEKVDPAPEPPAEPPATAPSR</sequence>
<comment type="caution">
    <text evidence="4">The sequence shown here is derived from an EMBL/GenBank/DDBJ whole genome shotgun (WGS) entry which is preliminary data.</text>
</comment>
<evidence type="ECO:0000259" key="3">
    <source>
        <dbReference type="Pfam" id="PF11181"/>
    </source>
</evidence>
<proteinExistence type="predicted"/>
<feature type="transmembrane region" description="Helical" evidence="2">
    <location>
        <begin position="91"/>
        <end position="116"/>
    </location>
</feature>
<keyword evidence="5" id="KW-1185">Reference proteome</keyword>